<dbReference type="Proteomes" id="UP000287853">
    <property type="component" value="Unassembled WGS sequence"/>
</dbReference>
<evidence type="ECO:0000313" key="2">
    <source>
        <dbReference type="Proteomes" id="UP000287853"/>
    </source>
</evidence>
<dbReference type="AlphaFoldDB" id="A0A3S3SQE0"/>
<protein>
    <submittedName>
        <fullName evidence="1">Uncharacterized protein</fullName>
    </submittedName>
</protein>
<name>A0A3S3SQE0_9BACT</name>
<dbReference type="EMBL" id="MTKO01000028">
    <property type="protein sequence ID" value="RWX47734.1"/>
    <property type="molecule type" value="Genomic_DNA"/>
</dbReference>
<organism evidence="1 2">
    <name type="scientific">Candidatus Electrothrix aarhusensis</name>
    <dbReference type="NCBI Taxonomy" id="1859131"/>
    <lineage>
        <taxon>Bacteria</taxon>
        <taxon>Pseudomonadati</taxon>
        <taxon>Thermodesulfobacteriota</taxon>
        <taxon>Desulfobulbia</taxon>
        <taxon>Desulfobulbales</taxon>
        <taxon>Desulfobulbaceae</taxon>
        <taxon>Candidatus Electrothrix</taxon>
    </lineage>
</organism>
<reference evidence="1 2" key="1">
    <citation type="submission" date="2017-01" db="EMBL/GenBank/DDBJ databases">
        <title>The cable genome- insights into the physiology and evolution of filamentous bacteria capable of sulfide oxidation via long distance electron transfer.</title>
        <authorList>
            <person name="Schreiber L."/>
            <person name="Bjerg J.T."/>
            <person name="Boggild A."/>
            <person name="Van De Vossenberg J."/>
            <person name="Meysman F."/>
            <person name="Nielsen L.P."/>
            <person name="Schramm A."/>
            <person name="Kjeldsen K.U."/>
        </authorList>
    </citation>
    <scope>NUCLEOTIDE SEQUENCE [LARGE SCALE GENOMIC DNA]</scope>
    <source>
        <strain evidence="1">MCF</strain>
    </source>
</reference>
<evidence type="ECO:0000313" key="1">
    <source>
        <dbReference type="EMBL" id="RWX47734.1"/>
    </source>
</evidence>
<keyword evidence="2" id="KW-1185">Reference proteome</keyword>
<sequence>MGMRGSWPYFQSNIKNDIFCRKSFLFCQGGLMCENTIIILIII</sequence>
<accession>A0A3S3SQE0</accession>
<proteinExistence type="predicted"/>
<gene>
    <name evidence="1" type="ORF">H206_06971</name>
</gene>
<comment type="caution">
    <text evidence="1">The sequence shown here is derived from an EMBL/GenBank/DDBJ whole genome shotgun (WGS) entry which is preliminary data.</text>
</comment>